<name>A0ABM1NII4_NICVS</name>
<evidence type="ECO:0000256" key="6">
    <source>
        <dbReference type="ARBA" id="ARBA00023295"/>
    </source>
</evidence>
<evidence type="ECO:0000256" key="3">
    <source>
        <dbReference type="ARBA" id="ARBA00022529"/>
    </source>
</evidence>
<gene>
    <name evidence="9" type="primary">LOC108569557</name>
</gene>
<dbReference type="EC" id="3.2.1.17" evidence="2"/>
<sequence>MKLATFLVLILITTQVDLTIYNFRSCIKCICHSVSLCYLMKNCAKFSITFDYWRAADSPHIGAHTTDREAFELCQNNDDCIYETIENYIINVGQHDCNCDGVIDCNDFLFLHYGKCRNPSDIPNFELKKKYYMECMQIKQPIMYCDAEEI</sequence>
<feature type="signal peptide" evidence="7">
    <location>
        <begin position="1"/>
        <end position="18"/>
    </location>
</feature>
<evidence type="ECO:0000256" key="4">
    <source>
        <dbReference type="ARBA" id="ARBA00022638"/>
    </source>
</evidence>
<evidence type="ECO:0000256" key="7">
    <source>
        <dbReference type="SAM" id="SignalP"/>
    </source>
</evidence>
<dbReference type="Gene3D" id="1.10.530.10">
    <property type="match status" value="1"/>
</dbReference>
<keyword evidence="7" id="KW-0732">Signal</keyword>
<organism evidence="8 9">
    <name type="scientific">Nicrophorus vespilloides</name>
    <name type="common">Boreal carrion beetle</name>
    <dbReference type="NCBI Taxonomy" id="110193"/>
    <lineage>
        <taxon>Eukaryota</taxon>
        <taxon>Metazoa</taxon>
        <taxon>Ecdysozoa</taxon>
        <taxon>Arthropoda</taxon>
        <taxon>Hexapoda</taxon>
        <taxon>Insecta</taxon>
        <taxon>Pterygota</taxon>
        <taxon>Neoptera</taxon>
        <taxon>Endopterygota</taxon>
        <taxon>Coleoptera</taxon>
        <taxon>Polyphaga</taxon>
        <taxon>Staphyliniformia</taxon>
        <taxon>Silphidae</taxon>
        <taxon>Nicrophorinae</taxon>
        <taxon>Nicrophorus</taxon>
    </lineage>
</organism>
<dbReference type="PROSITE" id="PS51909">
    <property type="entry name" value="LYSOZYME_I"/>
    <property type="match status" value="1"/>
</dbReference>
<evidence type="ECO:0000313" key="9">
    <source>
        <dbReference type="RefSeq" id="XP_017786634.1"/>
    </source>
</evidence>
<evidence type="ECO:0000256" key="5">
    <source>
        <dbReference type="ARBA" id="ARBA00022801"/>
    </source>
</evidence>
<protein>
    <recommendedName>
        <fullName evidence="2">lysozyme</fullName>
        <ecNumber evidence="2">3.2.1.17</ecNumber>
    </recommendedName>
</protein>
<dbReference type="RefSeq" id="XP_017786634.1">
    <property type="nucleotide sequence ID" value="XM_017931145.1"/>
</dbReference>
<dbReference type="InterPro" id="IPR008597">
    <property type="entry name" value="Invert_lysozyme"/>
</dbReference>
<dbReference type="GeneID" id="108569557"/>
<evidence type="ECO:0000256" key="2">
    <source>
        <dbReference type="ARBA" id="ARBA00012732"/>
    </source>
</evidence>
<dbReference type="Pfam" id="PF05497">
    <property type="entry name" value="Destabilase"/>
    <property type="match status" value="1"/>
</dbReference>
<keyword evidence="3" id="KW-0929">Antimicrobial</keyword>
<comment type="catalytic activity">
    <reaction evidence="1">
        <text>Hydrolysis of (1-&gt;4)-beta-linkages between N-acetylmuramic acid and N-acetyl-D-glucosamine residues in a peptidoglycan and between N-acetyl-D-glucosamine residues in chitodextrins.</text>
        <dbReference type="EC" id="3.2.1.17"/>
    </reaction>
</comment>
<evidence type="ECO:0000256" key="1">
    <source>
        <dbReference type="ARBA" id="ARBA00000632"/>
    </source>
</evidence>
<reference evidence="9" key="1">
    <citation type="submission" date="2025-08" db="UniProtKB">
        <authorList>
            <consortium name="RefSeq"/>
        </authorList>
    </citation>
    <scope>IDENTIFICATION</scope>
    <source>
        <tissue evidence="9">Whole Larva</tissue>
    </source>
</reference>
<dbReference type="PROSITE" id="PS00018">
    <property type="entry name" value="EF_HAND_1"/>
    <property type="match status" value="1"/>
</dbReference>
<proteinExistence type="predicted"/>
<feature type="chain" id="PRO_5045389765" description="lysozyme" evidence="7">
    <location>
        <begin position="19"/>
        <end position="150"/>
    </location>
</feature>
<keyword evidence="5" id="KW-0378">Hydrolase</keyword>
<keyword evidence="6" id="KW-0326">Glycosidase</keyword>
<dbReference type="Proteomes" id="UP000695000">
    <property type="component" value="Unplaced"/>
</dbReference>
<keyword evidence="4" id="KW-0081">Bacteriolytic enzyme</keyword>
<keyword evidence="8" id="KW-1185">Reference proteome</keyword>
<accession>A0ABM1NII4</accession>
<dbReference type="InterPro" id="IPR018247">
    <property type="entry name" value="EF_Hand_1_Ca_BS"/>
</dbReference>
<evidence type="ECO:0000313" key="8">
    <source>
        <dbReference type="Proteomes" id="UP000695000"/>
    </source>
</evidence>